<accession>A0A8H6YHK5</accession>
<name>A0A8H6YHK5_9AGAR</name>
<dbReference type="OrthoDB" id="4121058at2759"/>
<evidence type="ECO:0000313" key="3">
    <source>
        <dbReference type="Proteomes" id="UP000623467"/>
    </source>
</evidence>
<feature type="compositionally biased region" description="Polar residues" evidence="1">
    <location>
        <begin position="329"/>
        <end position="340"/>
    </location>
</feature>
<gene>
    <name evidence="2" type="ORF">MSAN_01252900</name>
</gene>
<dbReference type="Proteomes" id="UP000623467">
    <property type="component" value="Unassembled WGS sequence"/>
</dbReference>
<reference evidence="2" key="1">
    <citation type="submission" date="2020-05" db="EMBL/GenBank/DDBJ databases">
        <title>Mycena genomes resolve the evolution of fungal bioluminescence.</title>
        <authorList>
            <person name="Tsai I.J."/>
        </authorList>
    </citation>
    <scope>NUCLEOTIDE SEQUENCE</scope>
    <source>
        <strain evidence="2">160909Yilan</strain>
    </source>
</reference>
<sequence>MADVLEPIVIPAIKVDKHFTCLGSGLLYEGQERVSAESLRSLLLPLKGRNGISDRDRSKAWWGAQALFYGLKYVKSMTIPEVRAQLEDALRDNKGLRVPQSILDLEYKYNKEFRELNAQVRNKAGMGTKRKREADPPAPPKATSSKSKPAQAELSPDPVPKKKPRVKQAADDVPVAKPRAKQTAKKSMPVARDQQMPAWGMDVAPQPQPVEAPKPRPKQTARKTTGTGTQSSEQQHGAMWWDADVKPQVVEAAKPRTKQTARKTIQPGIQMDVDVKPRTKQTARKTIKAEDFDDFDDPYAIPVGAASSSTMPGPPPRTKQTARRGNSFLGPSSQARSSAPRTDVVSGHWSITCPFIAQEWGSEYMDPEDFHMNIIRRGGTLEAEFELGIISGLLRSDRVEERGPNGAYATVRWAGQENEGPVCTPSASRSGYIKFTGDQLKGKLNDVPACGEGGVEFEGRWEGGASQITATWEDYNEDAYERANRSRWGGGWGGGWS</sequence>
<proteinExistence type="predicted"/>
<comment type="caution">
    <text evidence="2">The sequence shown here is derived from an EMBL/GenBank/DDBJ whole genome shotgun (WGS) entry which is preliminary data.</text>
</comment>
<feature type="region of interest" description="Disordered" evidence="1">
    <location>
        <begin position="120"/>
        <end position="239"/>
    </location>
</feature>
<dbReference type="EMBL" id="JACAZH010000009">
    <property type="protein sequence ID" value="KAF7359114.1"/>
    <property type="molecule type" value="Genomic_DNA"/>
</dbReference>
<evidence type="ECO:0000313" key="2">
    <source>
        <dbReference type="EMBL" id="KAF7359114.1"/>
    </source>
</evidence>
<keyword evidence="3" id="KW-1185">Reference proteome</keyword>
<evidence type="ECO:0000256" key="1">
    <source>
        <dbReference type="SAM" id="MobiDB-lite"/>
    </source>
</evidence>
<dbReference type="AlphaFoldDB" id="A0A8H6YHK5"/>
<feature type="compositionally biased region" description="Low complexity" evidence="1">
    <location>
        <begin position="141"/>
        <end position="150"/>
    </location>
</feature>
<feature type="region of interest" description="Disordered" evidence="1">
    <location>
        <begin position="304"/>
        <end position="341"/>
    </location>
</feature>
<protein>
    <submittedName>
        <fullName evidence="2">Uncharacterized protein</fullName>
    </submittedName>
</protein>
<organism evidence="2 3">
    <name type="scientific">Mycena sanguinolenta</name>
    <dbReference type="NCBI Taxonomy" id="230812"/>
    <lineage>
        <taxon>Eukaryota</taxon>
        <taxon>Fungi</taxon>
        <taxon>Dikarya</taxon>
        <taxon>Basidiomycota</taxon>
        <taxon>Agaricomycotina</taxon>
        <taxon>Agaricomycetes</taxon>
        <taxon>Agaricomycetidae</taxon>
        <taxon>Agaricales</taxon>
        <taxon>Marasmiineae</taxon>
        <taxon>Mycenaceae</taxon>
        <taxon>Mycena</taxon>
    </lineage>
</organism>